<keyword evidence="3" id="KW-0479">Metal-binding</keyword>
<dbReference type="PIRSF" id="PIRSF006157">
    <property type="entry name" value="Doxgns_DODA"/>
    <property type="match status" value="1"/>
</dbReference>
<evidence type="ECO:0000313" key="7">
    <source>
        <dbReference type="EMBL" id="SYX86809.1"/>
    </source>
</evidence>
<dbReference type="PANTHER" id="PTHR30096">
    <property type="entry name" value="4,5-DOPA DIOXYGENASE EXTRADIOL-LIKE PROTEIN"/>
    <property type="match status" value="1"/>
</dbReference>
<dbReference type="Pfam" id="PF02900">
    <property type="entry name" value="LigB"/>
    <property type="match status" value="1"/>
</dbReference>
<reference evidence="8" key="1">
    <citation type="submission" date="2018-08" db="EMBL/GenBank/DDBJ databases">
        <authorList>
            <person name="Chevrot R."/>
        </authorList>
    </citation>
    <scope>NUCLEOTIDE SEQUENCE [LARGE SCALE GENOMIC DNA]</scope>
</reference>
<evidence type="ECO:0000256" key="2">
    <source>
        <dbReference type="ARBA" id="ARBA00007581"/>
    </source>
</evidence>
<comment type="similarity">
    <text evidence="2">Belongs to the DODA-type extradiol aromatic ring-opening dioxygenase family.</text>
</comment>
<keyword evidence="4" id="KW-0862">Zinc</keyword>
<dbReference type="RefSeq" id="WP_138188622.1">
    <property type="nucleotide sequence ID" value="NZ_LS992241.1"/>
</dbReference>
<dbReference type="InterPro" id="IPR014436">
    <property type="entry name" value="Extradiol_dOase_DODA"/>
</dbReference>
<evidence type="ECO:0000256" key="4">
    <source>
        <dbReference type="ARBA" id="ARBA00022833"/>
    </source>
</evidence>
<dbReference type="AlphaFoldDB" id="A0A383RKA2"/>
<proteinExistence type="inferred from homology"/>
<comment type="cofactor">
    <cofactor evidence="1">
        <name>Zn(2+)</name>
        <dbReference type="ChEBI" id="CHEBI:29105"/>
    </cofactor>
</comment>
<gene>
    <name evidence="7" type="ORF">PBLR_15235</name>
</gene>
<organism evidence="7 8">
    <name type="scientific">Paenibacillus alvei</name>
    <name type="common">Bacillus alvei</name>
    <dbReference type="NCBI Taxonomy" id="44250"/>
    <lineage>
        <taxon>Bacteria</taxon>
        <taxon>Bacillati</taxon>
        <taxon>Bacillota</taxon>
        <taxon>Bacilli</taxon>
        <taxon>Bacillales</taxon>
        <taxon>Paenibacillaceae</taxon>
        <taxon>Paenibacillus</taxon>
    </lineage>
</organism>
<evidence type="ECO:0000259" key="6">
    <source>
        <dbReference type="Pfam" id="PF02900"/>
    </source>
</evidence>
<dbReference type="EMBL" id="LS992241">
    <property type="protein sequence ID" value="SYX86809.1"/>
    <property type="molecule type" value="Genomic_DNA"/>
</dbReference>
<dbReference type="GO" id="GO:0008270">
    <property type="term" value="F:zinc ion binding"/>
    <property type="evidence" value="ECO:0007669"/>
    <property type="project" value="InterPro"/>
</dbReference>
<name>A0A383RKA2_PAEAL</name>
<feature type="domain" description="Extradiol ring-cleavage dioxygenase class III enzyme subunit B" evidence="6">
    <location>
        <begin position="27"/>
        <end position="240"/>
    </location>
</feature>
<evidence type="ECO:0000256" key="5">
    <source>
        <dbReference type="ARBA" id="ARBA00023002"/>
    </source>
</evidence>
<dbReference type="SUPFAM" id="SSF53213">
    <property type="entry name" value="LigB-like"/>
    <property type="match status" value="1"/>
</dbReference>
<dbReference type="InterPro" id="IPR004183">
    <property type="entry name" value="Xdiol_dOase_suB"/>
</dbReference>
<dbReference type="Proteomes" id="UP000304148">
    <property type="component" value="Chromosome"/>
</dbReference>
<dbReference type="GO" id="GO:0008198">
    <property type="term" value="F:ferrous iron binding"/>
    <property type="evidence" value="ECO:0007669"/>
    <property type="project" value="InterPro"/>
</dbReference>
<dbReference type="CDD" id="cd07363">
    <property type="entry name" value="45_DOPA_Dioxygenase"/>
    <property type="match status" value="1"/>
</dbReference>
<keyword evidence="7" id="KW-0223">Dioxygenase</keyword>
<keyword evidence="5" id="KW-0560">Oxidoreductase</keyword>
<dbReference type="Gene3D" id="3.40.830.10">
    <property type="entry name" value="LigB-like"/>
    <property type="match status" value="1"/>
</dbReference>
<accession>A0A383RKA2</accession>
<evidence type="ECO:0000256" key="1">
    <source>
        <dbReference type="ARBA" id="ARBA00001947"/>
    </source>
</evidence>
<evidence type="ECO:0000256" key="3">
    <source>
        <dbReference type="ARBA" id="ARBA00022723"/>
    </source>
</evidence>
<dbReference type="GO" id="GO:0016702">
    <property type="term" value="F:oxidoreductase activity, acting on single donors with incorporation of molecular oxygen, incorporation of two atoms of oxygen"/>
    <property type="evidence" value="ECO:0007669"/>
    <property type="project" value="UniProtKB-ARBA"/>
</dbReference>
<protein>
    <submittedName>
        <fullName evidence="7">Aromatic ring-opening dioxygenase, catalytic subunit, LigB family</fullName>
    </submittedName>
</protein>
<evidence type="ECO:0000313" key="8">
    <source>
        <dbReference type="Proteomes" id="UP000304148"/>
    </source>
</evidence>
<dbReference type="PANTHER" id="PTHR30096:SF0">
    <property type="entry name" value="4,5-DOPA DIOXYGENASE EXTRADIOL-LIKE PROTEIN"/>
    <property type="match status" value="1"/>
</dbReference>
<sequence length="262" mass="29774">MSTATTTSAPVLFLAHGSPLIAIQENDYTRFLAQFAKDLPVKPTAFVVFTAHWEVESSTRITYTDDTYHTIHDFGPWWMDEMFAVQYPAKGNKELALRIHNLFNQHDIQSELDAERGLDHGTWSLLKQFDPNASTPVVQLSVNPNLSARDQFLIGRAIRELQHEDVLIIGSGVTVHNLSLHSDVTEDWALEFDDWLIDNIERKNYEALFNYAEDAPHAKLAVPTPEHFVPILIALGSGEPEREAKVIYRDYAGLLSYLCYQF</sequence>